<dbReference type="EMBL" id="MU864583">
    <property type="protein sequence ID" value="KAK4183048.1"/>
    <property type="molecule type" value="Genomic_DNA"/>
</dbReference>
<evidence type="ECO:0000313" key="2">
    <source>
        <dbReference type="Proteomes" id="UP001302126"/>
    </source>
</evidence>
<accession>A0AAN6WJ53</accession>
<dbReference type="AlphaFoldDB" id="A0AAN6WJ53"/>
<name>A0AAN6WJ53_9PEZI</name>
<evidence type="ECO:0000313" key="1">
    <source>
        <dbReference type="EMBL" id="KAK4183048.1"/>
    </source>
</evidence>
<reference evidence="1" key="1">
    <citation type="journal article" date="2023" name="Mol. Phylogenet. Evol.">
        <title>Genome-scale phylogeny and comparative genomics of the fungal order Sordariales.</title>
        <authorList>
            <person name="Hensen N."/>
            <person name="Bonometti L."/>
            <person name="Westerberg I."/>
            <person name="Brannstrom I.O."/>
            <person name="Guillou S."/>
            <person name="Cros-Aarteil S."/>
            <person name="Calhoun S."/>
            <person name="Haridas S."/>
            <person name="Kuo A."/>
            <person name="Mondo S."/>
            <person name="Pangilinan J."/>
            <person name="Riley R."/>
            <person name="LaButti K."/>
            <person name="Andreopoulos B."/>
            <person name="Lipzen A."/>
            <person name="Chen C."/>
            <person name="Yan M."/>
            <person name="Daum C."/>
            <person name="Ng V."/>
            <person name="Clum A."/>
            <person name="Steindorff A."/>
            <person name="Ohm R.A."/>
            <person name="Martin F."/>
            <person name="Silar P."/>
            <person name="Natvig D.O."/>
            <person name="Lalanne C."/>
            <person name="Gautier V."/>
            <person name="Ament-Velasquez S.L."/>
            <person name="Kruys A."/>
            <person name="Hutchinson M.I."/>
            <person name="Powell A.J."/>
            <person name="Barry K."/>
            <person name="Miller A.N."/>
            <person name="Grigoriev I.V."/>
            <person name="Debuchy R."/>
            <person name="Gladieux P."/>
            <person name="Hiltunen Thoren M."/>
            <person name="Johannesson H."/>
        </authorList>
    </citation>
    <scope>NUCLEOTIDE SEQUENCE</scope>
    <source>
        <strain evidence="1">PSN309</strain>
    </source>
</reference>
<keyword evidence="2" id="KW-1185">Reference proteome</keyword>
<proteinExistence type="predicted"/>
<reference evidence="1" key="2">
    <citation type="submission" date="2023-05" db="EMBL/GenBank/DDBJ databases">
        <authorList>
            <consortium name="Lawrence Berkeley National Laboratory"/>
            <person name="Steindorff A."/>
            <person name="Hensen N."/>
            <person name="Bonometti L."/>
            <person name="Westerberg I."/>
            <person name="Brannstrom I.O."/>
            <person name="Guillou S."/>
            <person name="Cros-Aarteil S."/>
            <person name="Calhoun S."/>
            <person name="Haridas S."/>
            <person name="Kuo A."/>
            <person name="Mondo S."/>
            <person name="Pangilinan J."/>
            <person name="Riley R."/>
            <person name="Labutti K."/>
            <person name="Andreopoulos B."/>
            <person name="Lipzen A."/>
            <person name="Chen C."/>
            <person name="Yanf M."/>
            <person name="Daum C."/>
            <person name="Ng V."/>
            <person name="Clum A."/>
            <person name="Ohm R."/>
            <person name="Martin F."/>
            <person name="Silar P."/>
            <person name="Natvig D."/>
            <person name="Lalanne C."/>
            <person name="Gautier V."/>
            <person name="Ament-Velasquez S.L."/>
            <person name="Kruys A."/>
            <person name="Hutchinson M.I."/>
            <person name="Powell A.J."/>
            <person name="Barry K."/>
            <person name="Miller A.N."/>
            <person name="Grigoriev I.V."/>
            <person name="Debuchy R."/>
            <person name="Gladieux P."/>
            <person name="Thoren M.H."/>
            <person name="Johannesson H."/>
        </authorList>
    </citation>
    <scope>NUCLEOTIDE SEQUENCE</scope>
    <source>
        <strain evidence="1">PSN309</strain>
    </source>
</reference>
<dbReference type="Proteomes" id="UP001302126">
    <property type="component" value="Unassembled WGS sequence"/>
</dbReference>
<organism evidence="1 2">
    <name type="scientific">Podospora australis</name>
    <dbReference type="NCBI Taxonomy" id="1536484"/>
    <lineage>
        <taxon>Eukaryota</taxon>
        <taxon>Fungi</taxon>
        <taxon>Dikarya</taxon>
        <taxon>Ascomycota</taxon>
        <taxon>Pezizomycotina</taxon>
        <taxon>Sordariomycetes</taxon>
        <taxon>Sordariomycetidae</taxon>
        <taxon>Sordariales</taxon>
        <taxon>Podosporaceae</taxon>
        <taxon>Podospora</taxon>
    </lineage>
</organism>
<comment type="caution">
    <text evidence="1">The sequence shown here is derived from an EMBL/GenBank/DDBJ whole genome shotgun (WGS) entry which is preliminary data.</text>
</comment>
<sequence>MSSLPVEVPAWRTSRECHKVHRGLAKPSKWSKDFELTTFHTFQERFHGVVNYLPRQRDELISTMDDSAWTDHPLKLGPWKLREFLGSNAHSEEYKRQCWIIVAGKRDESLNSVRPSVIQTAKTRMDPGMGQQFQGLLYSPEEVEKALEEYQHGGEEKEEDTDMDEEEDEDFSFETAQATVRQVHTAMTNYVEIIDKTKTPGAQGGWAPRTGVNVDFVQGMTALDIEVLAWKVVREARDVHFSRQEPTLWADDFKLESHDSFSDRWEKIVEYLQKSKSGVQNLVISCPVLRAVAAPDKMLKQKVRNNRGNAKKGDVFKERQEARAARGARHRLVHTSDLSGTRRMRDFMHFDFSGSRTSSPVTAIDRTYTQAKAGGGKGMGAKNGRRDDEEGFSFEESQHMVSELHNAIINYVDIMDTVKKEKEEGEEVGEEVEWAPRTGVNVKKVQAMNSLDIEVLAWKLLVSSSVFPSVIEANGETQLEAQNVHRGLSKPTW</sequence>
<gene>
    <name evidence="1" type="ORF">QBC35DRAFT_478538</name>
</gene>
<protein>
    <submittedName>
        <fullName evidence="1">Uncharacterized protein</fullName>
    </submittedName>
</protein>